<name>A0ABV5G2I4_9MICC</name>
<reference evidence="2 3" key="1">
    <citation type="submission" date="2024-09" db="EMBL/GenBank/DDBJ databases">
        <authorList>
            <person name="Sun Q."/>
            <person name="Mori K."/>
        </authorList>
    </citation>
    <scope>NUCLEOTIDE SEQUENCE [LARGE SCALE GENOMIC DNA]</scope>
    <source>
        <strain evidence="2 3">CCM 7609</strain>
    </source>
</reference>
<evidence type="ECO:0000256" key="1">
    <source>
        <dbReference type="SAM" id="MobiDB-lite"/>
    </source>
</evidence>
<sequence>MPGAGRRGGRPRQWAALCGGARHRLPSRGRPPDHGDTQRHDRLERSPEGRWPGLRRGRASSVRRGLRRAVRALHHRGGPRQ</sequence>
<comment type="caution">
    <text evidence="2">The sequence shown here is derived from an EMBL/GenBank/DDBJ whole genome shotgun (WGS) entry which is preliminary data.</text>
</comment>
<dbReference type="Proteomes" id="UP001589575">
    <property type="component" value="Unassembled WGS sequence"/>
</dbReference>
<keyword evidence="3" id="KW-1185">Reference proteome</keyword>
<feature type="compositionally biased region" description="Basic residues" evidence="1">
    <location>
        <begin position="64"/>
        <end position="81"/>
    </location>
</feature>
<proteinExistence type="predicted"/>
<accession>A0ABV5G2I4</accession>
<gene>
    <name evidence="2" type="ORF">ACFFX0_18855</name>
</gene>
<evidence type="ECO:0000313" key="2">
    <source>
        <dbReference type="EMBL" id="MFB9073149.1"/>
    </source>
</evidence>
<organism evidence="2 3">
    <name type="scientific">Citricoccus parietis</name>
    <dbReference type="NCBI Taxonomy" id="592307"/>
    <lineage>
        <taxon>Bacteria</taxon>
        <taxon>Bacillati</taxon>
        <taxon>Actinomycetota</taxon>
        <taxon>Actinomycetes</taxon>
        <taxon>Micrococcales</taxon>
        <taxon>Micrococcaceae</taxon>
        <taxon>Citricoccus</taxon>
    </lineage>
</organism>
<dbReference type="EMBL" id="JBHMFI010000001">
    <property type="protein sequence ID" value="MFB9073149.1"/>
    <property type="molecule type" value="Genomic_DNA"/>
</dbReference>
<feature type="region of interest" description="Disordered" evidence="1">
    <location>
        <begin position="20"/>
        <end position="81"/>
    </location>
</feature>
<protein>
    <submittedName>
        <fullName evidence="2">Uncharacterized protein</fullName>
    </submittedName>
</protein>
<feature type="compositionally biased region" description="Basic and acidic residues" evidence="1">
    <location>
        <begin position="30"/>
        <end position="48"/>
    </location>
</feature>
<evidence type="ECO:0000313" key="3">
    <source>
        <dbReference type="Proteomes" id="UP001589575"/>
    </source>
</evidence>